<accession>A0A642V2N9</accession>
<feature type="compositionally biased region" description="Acidic residues" evidence="8">
    <location>
        <begin position="294"/>
        <end position="305"/>
    </location>
</feature>
<gene>
    <name evidence="9" type="ORF">TRICI_004294</name>
</gene>
<evidence type="ECO:0000256" key="4">
    <source>
        <dbReference type="ARBA" id="ARBA00023242"/>
    </source>
</evidence>
<feature type="region of interest" description="Disordered" evidence="8">
    <location>
        <begin position="522"/>
        <end position="612"/>
    </location>
</feature>
<feature type="compositionally biased region" description="Basic residues" evidence="8">
    <location>
        <begin position="244"/>
        <end position="260"/>
    </location>
</feature>
<evidence type="ECO:0000313" key="9">
    <source>
        <dbReference type="EMBL" id="KAA8909909.1"/>
    </source>
</evidence>
<dbReference type="Pfam" id="PF04006">
    <property type="entry name" value="Mpp10"/>
    <property type="match status" value="1"/>
</dbReference>
<keyword evidence="4 7" id="KW-0539">Nucleus</keyword>
<evidence type="ECO:0000313" key="10">
    <source>
        <dbReference type="Proteomes" id="UP000761534"/>
    </source>
</evidence>
<feature type="compositionally biased region" description="Basic and acidic residues" evidence="8">
    <location>
        <begin position="553"/>
        <end position="562"/>
    </location>
</feature>
<feature type="compositionally biased region" description="Basic and acidic residues" evidence="8">
    <location>
        <begin position="306"/>
        <end position="315"/>
    </location>
</feature>
<protein>
    <recommendedName>
        <fullName evidence="7">U3 small nucleolar ribonucleoprotein protein MPP10</fullName>
    </recommendedName>
</protein>
<dbReference type="GO" id="GO:0006364">
    <property type="term" value="P:rRNA processing"/>
    <property type="evidence" value="ECO:0007669"/>
    <property type="project" value="UniProtKB-KW"/>
</dbReference>
<name>A0A642V2N9_9ASCO</name>
<organism evidence="9 10">
    <name type="scientific">Trichomonascus ciferrii</name>
    <dbReference type="NCBI Taxonomy" id="44093"/>
    <lineage>
        <taxon>Eukaryota</taxon>
        <taxon>Fungi</taxon>
        <taxon>Dikarya</taxon>
        <taxon>Ascomycota</taxon>
        <taxon>Saccharomycotina</taxon>
        <taxon>Dipodascomycetes</taxon>
        <taxon>Dipodascales</taxon>
        <taxon>Trichomonascaceae</taxon>
        <taxon>Trichomonascus</taxon>
        <taxon>Trichomonascus ciferrii complex</taxon>
    </lineage>
</organism>
<dbReference type="OrthoDB" id="445326at2759"/>
<dbReference type="VEuPathDB" id="FungiDB:TRICI_004294"/>
<evidence type="ECO:0000256" key="1">
    <source>
        <dbReference type="ARBA" id="ARBA00004604"/>
    </source>
</evidence>
<evidence type="ECO:0000256" key="8">
    <source>
        <dbReference type="SAM" id="MobiDB-lite"/>
    </source>
</evidence>
<proteinExistence type="inferred from homology"/>
<comment type="subcellular location">
    <subcellularLocation>
        <location evidence="1 7">Nucleus</location>
        <location evidence="1 7">Nucleolus</location>
    </subcellularLocation>
</comment>
<evidence type="ECO:0000256" key="7">
    <source>
        <dbReference type="PIRNR" id="PIRNR017300"/>
    </source>
</evidence>
<reference evidence="9" key="1">
    <citation type="journal article" date="2019" name="G3 (Bethesda)">
        <title>Genome Assemblies of Two Rare Opportunistic Yeast Pathogens: Diutina rugosa (syn. Candida rugosa) and Trichomonascus ciferrii (syn. Candida ciferrii).</title>
        <authorList>
            <person name="Mixao V."/>
            <person name="Saus E."/>
            <person name="Hansen A.P."/>
            <person name="Lass-Florl C."/>
            <person name="Gabaldon T."/>
        </authorList>
    </citation>
    <scope>NUCLEOTIDE SEQUENCE</scope>
    <source>
        <strain evidence="9">CBS 4856</strain>
    </source>
</reference>
<dbReference type="Proteomes" id="UP000761534">
    <property type="component" value="Unassembled WGS sequence"/>
</dbReference>
<dbReference type="GO" id="GO:0034457">
    <property type="term" value="C:Mpp10 complex"/>
    <property type="evidence" value="ECO:0007669"/>
    <property type="project" value="UniProtKB-UniRule"/>
</dbReference>
<evidence type="ECO:0000256" key="3">
    <source>
        <dbReference type="ARBA" id="ARBA00022552"/>
    </source>
</evidence>
<dbReference type="PANTHER" id="PTHR17039:SF0">
    <property type="entry name" value="U3 SMALL NUCLEOLAR RIBONUCLEOPROTEIN PROTEIN MPP10"/>
    <property type="match status" value="1"/>
</dbReference>
<keyword evidence="2 7" id="KW-0690">Ribosome biogenesis</keyword>
<keyword evidence="10" id="KW-1185">Reference proteome</keyword>
<comment type="caution">
    <text evidence="9">The sequence shown here is derived from an EMBL/GenBank/DDBJ whole genome shotgun (WGS) entry which is preliminary data.</text>
</comment>
<comment type="function">
    <text evidence="7">Involved in nucleolar processing of pre-18S ribosomal RNA.</text>
</comment>
<feature type="compositionally biased region" description="Acidic residues" evidence="8">
    <location>
        <begin position="210"/>
        <end position="230"/>
    </location>
</feature>
<feature type="compositionally biased region" description="Basic and acidic residues" evidence="8">
    <location>
        <begin position="276"/>
        <end position="293"/>
    </location>
</feature>
<feature type="compositionally biased region" description="Basic residues" evidence="8">
    <location>
        <begin position="539"/>
        <end position="552"/>
    </location>
</feature>
<comment type="similarity">
    <text evidence="6 7">Belongs to the MPP10 family.</text>
</comment>
<feature type="region of interest" description="Disordered" evidence="8">
    <location>
        <begin position="85"/>
        <end position="191"/>
    </location>
</feature>
<dbReference type="GO" id="GO:0005732">
    <property type="term" value="C:sno(s)RNA-containing ribonucleoprotein complex"/>
    <property type="evidence" value="ECO:0007669"/>
    <property type="project" value="UniProtKB-UniRule"/>
</dbReference>
<keyword evidence="3 7" id="KW-0698">rRNA processing</keyword>
<dbReference type="InterPro" id="IPR012173">
    <property type="entry name" value="Mpp10"/>
</dbReference>
<sequence length="612" mass="70511">MKKISDRSNGDMELAEVIEQRPQDLLVPNEEMKQEALKRVKETFEPIASKYSIFDNLHVDGLDAEQVWTQAQMIVDGVVEKLLGDEIPRYAGSKRSADEMESDEEDEELEDDDDDDDDGEADFDQIDMDGEEQVYDEDEEEEGDDEDEEMIDGEEEEFAGFDEDEDEDDEEEEDENEQEGEVQSNELDDEVFKLEDFQKQVLDLEKDNGGADDDEEIDYFGELQDEGSEPEDYKYEDFFDPPKKSTKNKPKSEQKKKKRVKFDDEQDEDGGLDFNSTDKDVIEAMESMKKDMFESESEDENEDEEGLSRHEREAREISRQIKQLEEENVAEKHWAVKGEVKAKDRPENSLLETDLNFERTSKPVPVVTQEFNDSIEELIKKRIMNYDFDDLPRRLPDTLPEFKQSKLVDVQETKSQKSLAELYEEDFEKANNPEYKSAETQKLEAAHQEIVDLYSKVAFKLDALCSWHYTPKAPKPTISIVSNAPTISMEEAQPTTASNEAMLAPQEVYRPEASSKREIIGRDGLPVAKSEMTREERKRARRREKTKHAKQAHAKEEREKAKAQKTGSKADVMQTLKKSNNVTVIGKHGEKRDLSGNLKKEKPKPSGQNLKL</sequence>
<evidence type="ECO:0000256" key="6">
    <source>
        <dbReference type="ARBA" id="ARBA00029455"/>
    </source>
</evidence>
<feature type="compositionally biased region" description="Acidic residues" evidence="8">
    <location>
        <begin position="99"/>
        <end position="180"/>
    </location>
</feature>
<dbReference type="AlphaFoldDB" id="A0A642V2N9"/>
<keyword evidence="5 7" id="KW-0687">Ribonucleoprotein</keyword>
<dbReference type="PANTHER" id="PTHR17039">
    <property type="entry name" value="U3 SMALL NUCLEOLAR RIBONUCLEOPROTEIN PROTEIN MPP10"/>
    <property type="match status" value="1"/>
</dbReference>
<feature type="compositionally biased region" description="Basic and acidic residues" evidence="8">
    <location>
        <begin position="587"/>
        <end position="604"/>
    </location>
</feature>
<dbReference type="EMBL" id="SWFS01000330">
    <property type="protein sequence ID" value="KAA8909909.1"/>
    <property type="molecule type" value="Genomic_DNA"/>
</dbReference>
<dbReference type="PIRSF" id="PIRSF017300">
    <property type="entry name" value="snoRNP_Mpp10"/>
    <property type="match status" value="1"/>
</dbReference>
<evidence type="ECO:0000256" key="2">
    <source>
        <dbReference type="ARBA" id="ARBA00022517"/>
    </source>
</evidence>
<dbReference type="GO" id="GO:0032040">
    <property type="term" value="C:small-subunit processome"/>
    <property type="evidence" value="ECO:0007669"/>
    <property type="project" value="TreeGrafter"/>
</dbReference>
<evidence type="ECO:0000256" key="5">
    <source>
        <dbReference type="ARBA" id="ARBA00023274"/>
    </source>
</evidence>
<feature type="compositionally biased region" description="Basic and acidic residues" evidence="8">
    <location>
        <begin position="231"/>
        <end position="243"/>
    </location>
</feature>
<feature type="region of interest" description="Disordered" evidence="8">
    <location>
        <begin position="203"/>
        <end position="315"/>
    </location>
</feature>